<keyword evidence="2" id="KW-1185">Reference proteome</keyword>
<dbReference type="Proteomes" id="UP001290894">
    <property type="component" value="Unassembled WGS sequence"/>
</dbReference>
<proteinExistence type="predicted"/>
<comment type="caution">
    <text evidence="1">The sequence shown here is derived from an EMBL/GenBank/DDBJ whole genome shotgun (WGS) entry which is preliminary data.</text>
</comment>
<dbReference type="EMBL" id="JAXUAC010000031">
    <property type="protein sequence ID" value="MDZ7513315.1"/>
    <property type="molecule type" value="Genomic_DNA"/>
</dbReference>
<name>A0ABU5MKM6_9GAMM</name>
<gene>
    <name evidence="1" type="ORF">U5F72_15995</name>
</gene>
<reference evidence="1 2" key="1">
    <citation type="submission" date="2023-12" db="EMBL/GenBank/DDBJ databases">
        <title>'Antibacterial potential of Stenotrophomonas maltophilia cystic fibrosis isolates' (manuscript under preparation).</title>
        <authorList>
            <person name="Crisan C.V."/>
            <person name="Pettis M."/>
            <person name="Goldberg J.B."/>
        </authorList>
    </citation>
    <scope>NUCLEOTIDE SEQUENCE [LARGE SCALE GENOMIC DNA]</scope>
    <source>
        <strain evidence="1 2">CCV155</strain>
    </source>
</reference>
<evidence type="ECO:0000313" key="1">
    <source>
        <dbReference type="EMBL" id="MDZ7513315.1"/>
    </source>
</evidence>
<organism evidence="1 2">
    <name type="scientific">Stenotrophomonas muris</name>
    <dbReference type="NCBI Taxonomy" id="2963283"/>
    <lineage>
        <taxon>Bacteria</taxon>
        <taxon>Pseudomonadati</taxon>
        <taxon>Pseudomonadota</taxon>
        <taxon>Gammaproteobacteria</taxon>
        <taxon>Lysobacterales</taxon>
        <taxon>Lysobacteraceae</taxon>
        <taxon>Stenotrophomonas</taxon>
    </lineage>
</organism>
<sequence>MKADEFVSAIQRYVLESSVGSTISNLAYPPGRRVAPDLLARSEWFNSLSAVEADMLRAVAGEAARSAVFGFLAVLDGTRVIDSEKGTLELHHVGREKRLANPSGIDLHDLLE</sequence>
<evidence type="ECO:0000313" key="2">
    <source>
        <dbReference type="Proteomes" id="UP001290894"/>
    </source>
</evidence>
<dbReference type="RefSeq" id="WP_164077391.1">
    <property type="nucleotide sequence ID" value="NZ_CP196982.1"/>
</dbReference>
<accession>A0ABU5MKM6</accession>
<protein>
    <submittedName>
        <fullName evidence="1">Uncharacterized protein</fullName>
    </submittedName>
</protein>